<dbReference type="GO" id="GO:0016020">
    <property type="term" value="C:membrane"/>
    <property type="evidence" value="ECO:0007669"/>
    <property type="project" value="TreeGrafter"/>
</dbReference>
<name>A0AA38M6H3_9CUCU</name>
<dbReference type="GO" id="GO:1902936">
    <property type="term" value="F:phosphatidylinositol bisphosphate binding"/>
    <property type="evidence" value="ECO:0007669"/>
    <property type="project" value="TreeGrafter"/>
</dbReference>
<gene>
    <name evidence="2" type="ORF">Zmor_022141</name>
</gene>
<proteinExistence type="predicted"/>
<dbReference type="InterPro" id="IPR036865">
    <property type="entry name" value="CRAL-TRIO_dom_sf"/>
</dbReference>
<dbReference type="Pfam" id="PF00650">
    <property type="entry name" value="CRAL_TRIO"/>
    <property type="match status" value="1"/>
</dbReference>
<feature type="domain" description="CRAL-TRIO" evidence="1">
    <location>
        <begin position="24"/>
        <end position="102"/>
    </location>
</feature>
<sequence>MYSPVEYIMLYFAMFEVRLFEDFMYNDVLIIDIENLGFEDLTKTTPTVLSKQVMLYKKVYSFRLKNLYFVNAPSFVSSLLTVIEAVVKSKIFERRNYANINNDLTIWTNLGLMRDSDLRS</sequence>
<dbReference type="PANTHER" id="PTHR10174:SF222">
    <property type="entry name" value="GH10083P-RELATED"/>
    <property type="match status" value="1"/>
</dbReference>
<evidence type="ECO:0000313" key="2">
    <source>
        <dbReference type="EMBL" id="KAJ3644407.1"/>
    </source>
</evidence>
<evidence type="ECO:0000313" key="3">
    <source>
        <dbReference type="Proteomes" id="UP001168821"/>
    </source>
</evidence>
<organism evidence="2 3">
    <name type="scientific">Zophobas morio</name>
    <dbReference type="NCBI Taxonomy" id="2755281"/>
    <lineage>
        <taxon>Eukaryota</taxon>
        <taxon>Metazoa</taxon>
        <taxon>Ecdysozoa</taxon>
        <taxon>Arthropoda</taxon>
        <taxon>Hexapoda</taxon>
        <taxon>Insecta</taxon>
        <taxon>Pterygota</taxon>
        <taxon>Neoptera</taxon>
        <taxon>Endopterygota</taxon>
        <taxon>Coleoptera</taxon>
        <taxon>Polyphaga</taxon>
        <taxon>Cucujiformia</taxon>
        <taxon>Tenebrionidae</taxon>
        <taxon>Zophobas</taxon>
    </lineage>
</organism>
<dbReference type="AlphaFoldDB" id="A0AA38M6H3"/>
<comment type="caution">
    <text evidence="2">The sequence shown here is derived from an EMBL/GenBank/DDBJ whole genome shotgun (WGS) entry which is preliminary data.</text>
</comment>
<protein>
    <recommendedName>
        <fullName evidence="1">CRAL-TRIO domain-containing protein</fullName>
    </recommendedName>
</protein>
<dbReference type="InterPro" id="IPR001251">
    <property type="entry name" value="CRAL-TRIO_dom"/>
</dbReference>
<dbReference type="SUPFAM" id="SSF52087">
    <property type="entry name" value="CRAL/TRIO domain"/>
    <property type="match status" value="1"/>
</dbReference>
<keyword evidence="3" id="KW-1185">Reference proteome</keyword>
<accession>A0AA38M6H3</accession>
<reference evidence="2" key="1">
    <citation type="journal article" date="2023" name="G3 (Bethesda)">
        <title>Whole genome assemblies of Zophobas morio and Tenebrio molitor.</title>
        <authorList>
            <person name="Kaur S."/>
            <person name="Stinson S.A."/>
            <person name="diCenzo G.C."/>
        </authorList>
    </citation>
    <scope>NUCLEOTIDE SEQUENCE</scope>
    <source>
        <strain evidence="2">QUZm001</strain>
    </source>
</reference>
<dbReference type="PANTHER" id="PTHR10174">
    <property type="entry name" value="ALPHA-TOCOPHEROL TRANSFER PROTEIN-RELATED"/>
    <property type="match status" value="1"/>
</dbReference>
<evidence type="ECO:0000259" key="1">
    <source>
        <dbReference type="Pfam" id="PF00650"/>
    </source>
</evidence>
<dbReference type="Gene3D" id="3.40.525.10">
    <property type="entry name" value="CRAL-TRIO lipid binding domain"/>
    <property type="match status" value="1"/>
</dbReference>
<dbReference type="EMBL" id="JALNTZ010000007">
    <property type="protein sequence ID" value="KAJ3644407.1"/>
    <property type="molecule type" value="Genomic_DNA"/>
</dbReference>
<dbReference type="Proteomes" id="UP001168821">
    <property type="component" value="Unassembled WGS sequence"/>
</dbReference>